<dbReference type="PANTHER" id="PTHR30204:SF97">
    <property type="entry name" value="MERR FAMILY REGULATORY PROTEIN"/>
    <property type="match status" value="1"/>
</dbReference>
<reference evidence="3 4" key="1">
    <citation type="submission" date="2018-06" db="EMBL/GenBank/DDBJ databases">
        <authorList>
            <consortium name="Pathogen Informatics"/>
            <person name="Doyle S."/>
        </authorList>
    </citation>
    <scope>NUCLEOTIDE SEQUENCE [LARGE SCALE GENOMIC DNA]</scope>
    <source>
        <strain evidence="3 4">NCTC9935</strain>
    </source>
</reference>
<dbReference type="SUPFAM" id="SSF46955">
    <property type="entry name" value="Putative DNA-binding domain"/>
    <property type="match status" value="1"/>
</dbReference>
<keyword evidence="1" id="KW-0238">DNA-binding</keyword>
<dbReference type="PROSITE" id="PS50937">
    <property type="entry name" value="HTH_MERR_2"/>
    <property type="match status" value="1"/>
</dbReference>
<sequence>MPRALIEQSALGDRSRTVSSVSDELGVSASTLRTWERRYGLGPARREAGARRRYLPEDIERLRTMIHHVRAGMPAAEAAKRALSERSRLSHSTCPDNAAQLRTVVLSDDYDRLEEVLEAAVASHGLVHTWSRFVDPALKSLRTTPGADPVGTTPAIMLANAFQRVCRSVYRSRPTRALVGGDRIAIITDALHETPAQVVGVALAWYGCEVRVLSSENYGGVSTTERFRDYVRAGVPALTVVLGCGSSCEKTVESLVARYGVPVIMVGADSPDVLSPHVQRVRTISACVEEVLALLAPQADLQLVGRS</sequence>
<dbReference type="SMART" id="SM00422">
    <property type="entry name" value="HTH_MERR"/>
    <property type="match status" value="1"/>
</dbReference>
<evidence type="ECO:0000313" key="4">
    <source>
        <dbReference type="Proteomes" id="UP000250192"/>
    </source>
</evidence>
<dbReference type="InterPro" id="IPR000551">
    <property type="entry name" value="MerR-type_HTH_dom"/>
</dbReference>
<dbReference type="GO" id="GO:0003700">
    <property type="term" value="F:DNA-binding transcription factor activity"/>
    <property type="evidence" value="ECO:0007669"/>
    <property type="project" value="InterPro"/>
</dbReference>
<proteinExistence type="predicted"/>
<evidence type="ECO:0000259" key="2">
    <source>
        <dbReference type="PROSITE" id="PS50937"/>
    </source>
</evidence>
<protein>
    <submittedName>
        <fullName evidence="3">HTH-type transcriptional repressor YcgE</fullName>
    </submittedName>
</protein>
<gene>
    <name evidence="3" type="primary">ycgE</name>
    <name evidence="3" type="ORF">NCTC9935_01012</name>
</gene>
<dbReference type="GO" id="GO:0003677">
    <property type="term" value="F:DNA binding"/>
    <property type="evidence" value="ECO:0007669"/>
    <property type="project" value="UniProtKB-KW"/>
</dbReference>
<dbReference type="Pfam" id="PF13411">
    <property type="entry name" value="MerR_1"/>
    <property type="match status" value="1"/>
</dbReference>
<dbReference type="OrthoDB" id="9800334at2"/>
<dbReference type="InterPro" id="IPR047057">
    <property type="entry name" value="MerR_fam"/>
</dbReference>
<dbReference type="Gene3D" id="1.10.1660.10">
    <property type="match status" value="1"/>
</dbReference>
<evidence type="ECO:0000313" key="3">
    <source>
        <dbReference type="EMBL" id="SPT55506.1"/>
    </source>
</evidence>
<dbReference type="PANTHER" id="PTHR30204">
    <property type="entry name" value="REDOX-CYCLING DRUG-SENSING TRANSCRIPTIONAL ACTIVATOR SOXR"/>
    <property type="match status" value="1"/>
</dbReference>
<dbReference type="RefSeq" id="WP_111823551.1">
    <property type="nucleotide sequence ID" value="NZ_CAUQLB010000009.1"/>
</dbReference>
<accession>A0A2X0U2W6</accession>
<dbReference type="GeneID" id="93758637"/>
<dbReference type="AlphaFoldDB" id="A0A2X0U2W6"/>
<dbReference type="Proteomes" id="UP000250192">
    <property type="component" value="Unassembled WGS sequence"/>
</dbReference>
<organism evidence="3 4">
    <name type="scientific">Schaalia odontolytica</name>
    <dbReference type="NCBI Taxonomy" id="1660"/>
    <lineage>
        <taxon>Bacteria</taxon>
        <taxon>Bacillati</taxon>
        <taxon>Actinomycetota</taxon>
        <taxon>Actinomycetes</taxon>
        <taxon>Actinomycetales</taxon>
        <taxon>Actinomycetaceae</taxon>
        <taxon>Schaalia</taxon>
    </lineage>
</organism>
<keyword evidence="4" id="KW-1185">Reference proteome</keyword>
<dbReference type="STRING" id="1660.APY09_00725"/>
<feature type="domain" description="HTH merR-type" evidence="2">
    <location>
        <begin position="17"/>
        <end position="84"/>
    </location>
</feature>
<name>A0A2X0U2W6_9ACTO</name>
<dbReference type="InterPro" id="IPR009061">
    <property type="entry name" value="DNA-bd_dom_put_sf"/>
</dbReference>
<evidence type="ECO:0000256" key="1">
    <source>
        <dbReference type="ARBA" id="ARBA00023125"/>
    </source>
</evidence>
<dbReference type="EMBL" id="UAPR01000003">
    <property type="protein sequence ID" value="SPT55506.1"/>
    <property type="molecule type" value="Genomic_DNA"/>
</dbReference>